<reference evidence="8 10" key="2">
    <citation type="submission" date="2023-10" db="EMBL/GenBank/DDBJ databases">
        <title>To unveil natural product biosynthetic capacity in Pseudoalteromonas.</title>
        <authorList>
            <person name="Wang J."/>
        </authorList>
    </citation>
    <scope>NUCLEOTIDE SEQUENCE [LARGE SCALE GENOMIC DNA]</scope>
    <source>
        <strain evidence="8 10">DSM 15914</strain>
    </source>
</reference>
<reference evidence="7" key="1">
    <citation type="submission" date="2019-10" db="EMBL/GenBank/DDBJ databases">
        <authorList>
            <person name="Paulsen S."/>
        </authorList>
    </citation>
    <scope>NUCLEOTIDE SEQUENCE</scope>
    <source>
        <strain evidence="7">LMG 19692</strain>
    </source>
</reference>
<dbReference type="Pfam" id="PF00425">
    <property type="entry name" value="Chorismate_bind"/>
    <property type="match status" value="1"/>
</dbReference>
<dbReference type="RefSeq" id="WP_193522492.1">
    <property type="nucleotide sequence ID" value="NZ_CBCSDF010000022.1"/>
</dbReference>
<feature type="domain" description="Chorismate-utilising enzyme C-terminal" evidence="6">
    <location>
        <begin position="125"/>
        <end position="380"/>
    </location>
</feature>
<evidence type="ECO:0000313" key="7">
    <source>
        <dbReference type="EMBL" id="NLR23779.1"/>
    </source>
</evidence>
<protein>
    <recommendedName>
        <fullName evidence="3">isochorismate synthase</fullName>
        <ecNumber evidence="3">5.4.4.2</ecNumber>
    </recommendedName>
    <alternativeName>
        <fullName evidence="5">Isochorismate mutase</fullName>
    </alternativeName>
</protein>
<proteinExistence type="inferred from homology"/>
<dbReference type="InterPro" id="IPR005801">
    <property type="entry name" value="ADC_synthase"/>
</dbReference>
<gene>
    <name evidence="7" type="ORF">F9Y85_21140</name>
    <name evidence="8" type="ORF">R5H13_00790</name>
</gene>
<evidence type="ECO:0000256" key="1">
    <source>
        <dbReference type="ARBA" id="ARBA00000799"/>
    </source>
</evidence>
<sequence length="406" mass="45210">MLSEISALQSTNTTLESIDLSQQAFFVSGTRCFLTQRPHHRFTTQIKDHDVLVSQLKRELAKCSSNDAIAFGVLPFCKTQQAQFIVTEQAHQYDKETFKQWITAKGTLKQDTMPSLERISHRQSQHHYESAIREAKKLFANEQLEKIVLGKQVDLYFEAPLSPETILTNLLTQSPSGFHFSFPTEQNSTLMGVSPELLLRKHGQAVLSNPLAGSAKRSNDKAMEFKLKQALMASKKDRYEHAVVLVEMSQVLQPWCQKLTIPSSPSLLSTATMWHLSTEVEGQLADANTHVLALANRLHPTPALCGKPTADAYPWIHSLEGESRDFFSGIVGWCDKHGNGEWVVVIRSGEISANHARLFAGAGIVAASDPTAEWLETEAKLSTMLNALESNQAYHQLSQIKMRATA</sequence>
<dbReference type="InterPro" id="IPR015890">
    <property type="entry name" value="Chorismate_C"/>
</dbReference>
<evidence type="ECO:0000256" key="4">
    <source>
        <dbReference type="ARBA" id="ARBA00023235"/>
    </source>
</evidence>
<keyword evidence="4 7" id="KW-0413">Isomerase</keyword>
<evidence type="ECO:0000256" key="5">
    <source>
        <dbReference type="ARBA" id="ARBA00041564"/>
    </source>
</evidence>
<evidence type="ECO:0000313" key="8">
    <source>
        <dbReference type="EMBL" id="WOX28852.1"/>
    </source>
</evidence>
<dbReference type="Proteomes" id="UP000646877">
    <property type="component" value="Unassembled WGS sequence"/>
</dbReference>
<accession>A0A8I2KNH1</accession>
<dbReference type="EMBL" id="WEIA01000019">
    <property type="protein sequence ID" value="NLR23779.1"/>
    <property type="molecule type" value="Genomic_DNA"/>
</dbReference>
<dbReference type="SUPFAM" id="SSF56322">
    <property type="entry name" value="ADC synthase"/>
    <property type="match status" value="1"/>
</dbReference>
<keyword evidence="10" id="KW-1185">Reference proteome</keyword>
<evidence type="ECO:0000313" key="9">
    <source>
        <dbReference type="Proteomes" id="UP000646877"/>
    </source>
</evidence>
<name>A0A8I2KNH1_9GAMM</name>
<evidence type="ECO:0000313" key="10">
    <source>
        <dbReference type="Proteomes" id="UP001304419"/>
    </source>
</evidence>
<dbReference type="Gene3D" id="3.60.120.10">
    <property type="entry name" value="Anthranilate synthase"/>
    <property type="match status" value="1"/>
</dbReference>
<organism evidence="7 9">
    <name type="scientific">Pseudoalteromonas maricaloris</name>
    <dbReference type="NCBI Taxonomy" id="184924"/>
    <lineage>
        <taxon>Bacteria</taxon>
        <taxon>Pseudomonadati</taxon>
        <taxon>Pseudomonadota</taxon>
        <taxon>Gammaproteobacteria</taxon>
        <taxon>Alteromonadales</taxon>
        <taxon>Pseudoalteromonadaceae</taxon>
        <taxon>Pseudoalteromonas</taxon>
    </lineage>
</organism>
<evidence type="ECO:0000259" key="6">
    <source>
        <dbReference type="Pfam" id="PF00425"/>
    </source>
</evidence>
<dbReference type="EC" id="5.4.4.2" evidence="3"/>
<comment type="catalytic activity">
    <reaction evidence="1">
        <text>chorismate = isochorismate</text>
        <dbReference type="Rhea" id="RHEA:18985"/>
        <dbReference type="ChEBI" id="CHEBI:29748"/>
        <dbReference type="ChEBI" id="CHEBI:29780"/>
        <dbReference type="EC" id="5.4.4.2"/>
    </reaction>
</comment>
<dbReference type="AlphaFoldDB" id="A0A8I2KNH1"/>
<dbReference type="PANTHER" id="PTHR42839">
    <property type="entry name" value="ISOCHORISMATE SYNTHASE ENTC"/>
    <property type="match status" value="1"/>
</dbReference>
<dbReference type="EMBL" id="CP137578">
    <property type="protein sequence ID" value="WOX28852.1"/>
    <property type="molecule type" value="Genomic_DNA"/>
</dbReference>
<dbReference type="Proteomes" id="UP001304419">
    <property type="component" value="Chromosome 1"/>
</dbReference>
<dbReference type="GO" id="GO:0008909">
    <property type="term" value="F:isochorismate synthase activity"/>
    <property type="evidence" value="ECO:0007669"/>
    <property type="project" value="UniProtKB-EC"/>
</dbReference>
<comment type="similarity">
    <text evidence="2">Belongs to the isochorismate synthase family.</text>
</comment>
<dbReference type="NCBIfam" id="TIGR00543">
    <property type="entry name" value="isochor_syn"/>
    <property type="match status" value="1"/>
</dbReference>
<dbReference type="PANTHER" id="PTHR42839:SF2">
    <property type="entry name" value="ISOCHORISMATE SYNTHASE ENTC"/>
    <property type="match status" value="1"/>
</dbReference>
<evidence type="ECO:0000256" key="2">
    <source>
        <dbReference type="ARBA" id="ARBA00005297"/>
    </source>
</evidence>
<evidence type="ECO:0000256" key="3">
    <source>
        <dbReference type="ARBA" id="ARBA00012824"/>
    </source>
</evidence>
<dbReference type="InterPro" id="IPR004561">
    <property type="entry name" value="IsoChor_synthase"/>
</dbReference>